<dbReference type="InterPro" id="IPR032710">
    <property type="entry name" value="NTF2-like_dom_sf"/>
</dbReference>
<dbReference type="RefSeq" id="WP_131889240.1">
    <property type="nucleotide sequence ID" value="NZ_SMKU01000007.1"/>
</dbReference>
<dbReference type="Gene3D" id="3.10.450.50">
    <property type="match status" value="1"/>
</dbReference>
<keyword evidence="3" id="KW-1185">Reference proteome</keyword>
<dbReference type="Pfam" id="PF12680">
    <property type="entry name" value="SnoaL_2"/>
    <property type="match status" value="1"/>
</dbReference>
<gene>
    <name evidence="2" type="ORF">E1298_03320</name>
</gene>
<dbReference type="OrthoDB" id="2599042at2"/>
<accession>A0A4R5CGC8</accession>
<dbReference type="InterPro" id="IPR037401">
    <property type="entry name" value="SnoaL-like"/>
</dbReference>
<organism evidence="2 3">
    <name type="scientific">Actinomadura rubrisoli</name>
    <dbReference type="NCBI Taxonomy" id="2530368"/>
    <lineage>
        <taxon>Bacteria</taxon>
        <taxon>Bacillati</taxon>
        <taxon>Actinomycetota</taxon>
        <taxon>Actinomycetes</taxon>
        <taxon>Streptosporangiales</taxon>
        <taxon>Thermomonosporaceae</taxon>
        <taxon>Actinomadura</taxon>
    </lineage>
</organism>
<dbReference type="AlphaFoldDB" id="A0A4R5CGC8"/>
<name>A0A4R5CGC8_9ACTN</name>
<evidence type="ECO:0000259" key="1">
    <source>
        <dbReference type="Pfam" id="PF12680"/>
    </source>
</evidence>
<evidence type="ECO:0000313" key="3">
    <source>
        <dbReference type="Proteomes" id="UP000294513"/>
    </source>
</evidence>
<dbReference type="EMBL" id="SMKU01000007">
    <property type="protein sequence ID" value="TDD96314.1"/>
    <property type="molecule type" value="Genomic_DNA"/>
</dbReference>
<sequence>MGTQTSRTVVDSFFTSLERGDLDSAFSTLSEDIEFELPLNQWNAVIPYLGRHVGIAEVSRAFAVRAETTEVLDYALRDLRAEGDTAFAVIYTRARCSATGQEFEVEDVHRLTVTDGKIADWKVYFDPNSEVAAFTAERDRE</sequence>
<dbReference type="Proteomes" id="UP000294513">
    <property type="component" value="Unassembled WGS sequence"/>
</dbReference>
<protein>
    <submittedName>
        <fullName evidence="2">Nuclear transport factor 2 family protein</fullName>
    </submittedName>
</protein>
<proteinExistence type="predicted"/>
<evidence type="ECO:0000313" key="2">
    <source>
        <dbReference type="EMBL" id="TDD96314.1"/>
    </source>
</evidence>
<dbReference type="SUPFAM" id="SSF54427">
    <property type="entry name" value="NTF2-like"/>
    <property type="match status" value="1"/>
</dbReference>
<reference evidence="2 3" key="1">
    <citation type="submission" date="2019-03" db="EMBL/GenBank/DDBJ databases">
        <title>Draft genome sequences of novel Actinobacteria.</title>
        <authorList>
            <person name="Sahin N."/>
            <person name="Ay H."/>
            <person name="Saygin H."/>
        </authorList>
    </citation>
    <scope>NUCLEOTIDE SEQUENCE [LARGE SCALE GENOMIC DNA]</scope>
    <source>
        <strain evidence="2 3">H3C3</strain>
    </source>
</reference>
<feature type="domain" description="SnoaL-like" evidence="1">
    <location>
        <begin position="10"/>
        <end position="121"/>
    </location>
</feature>
<comment type="caution">
    <text evidence="2">The sequence shown here is derived from an EMBL/GenBank/DDBJ whole genome shotgun (WGS) entry which is preliminary data.</text>
</comment>